<feature type="region of interest" description="Disordered" evidence="8">
    <location>
        <begin position="47"/>
        <end position="68"/>
    </location>
</feature>
<keyword evidence="12" id="KW-1185">Reference proteome</keyword>
<evidence type="ECO:0000259" key="10">
    <source>
        <dbReference type="PROSITE" id="PS52029"/>
    </source>
</evidence>
<dbReference type="PANTHER" id="PTHR41533:SF2">
    <property type="entry name" value="BLR7131 PROTEIN"/>
    <property type="match status" value="1"/>
</dbReference>
<comment type="pathway">
    <text evidence="1 7">Cell wall biogenesis; peptidoglycan biosynthesis.</text>
</comment>
<dbReference type="CDD" id="cd16913">
    <property type="entry name" value="YkuD_like"/>
    <property type="match status" value="1"/>
</dbReference>
<dbReference type="InterPro" id="IPR038063">
    <property type="entry name" value="Transpep_catalytic_dom"/>
</dbReference>
<name>A0ABY5MEL6_9HYPH</name>
<dbReference type="InterPro" id="IPR052905">
    <property type="entry name" value="LD-transpeptidase_YkuD-like"/>
</dbReference>
<dbReference type="Pfam" id="PF03734">
    <property type="entry name" value="YkuD"/>
    <property type="match status" value="1"/>
</dbReference>
<accession>A0ABY5MEL6</accession>
<comment type="similarity">
    <text evidence="2">Belongs to the YkuD family.</text>
</comment>
<proteinExistence type="inferred from homology"/>
<dbReference type="PROSITE" id="PS52029">
    <property type="entry name" value="LD_TPASE"/>
    <property type="match status" value="1"/>
</dbReference>
<feature type="chain" id="PRO_5046447138" description="L,D-TPase catalytic domain-containing protein" evidence="9">
    <location>
        <begin position="30"/>
        <end position="616"/>
    </location>
</feature>
<evidence type="ECO:0000256" key="1">
    <source>
        <dbReference type="ARBA" id="ARBA00004752"/>
    </source>
</evidence>
<dbReference type="InterPro" id="IPR005490">
    <property type="entry name" value="LD_TPept_cat_dom"/>
</dbReference>
<dbReference type="RefSeq" id="WP_338528089.1">
    <property type="nucleotide sequence ID" value="NZ_CP030941.1"/>
</dbReference>
<organism evidence="11 12">
    <name type="scientific">Nitratireductor thuwali</name>
    <dbReference type="NCBI Taxonomy" id="2267699"/>
    <lineage>
        <taxon>Bacteria</taxon>
        <taxon>Pseudomonadati</taxon>
        <taxon>Pseudomonadota</taxon>
        <taxon>Alphaproteobacteria</taxon>
        <taxon>Hyphomicrobiales</taxon>
        <taxon>Phyllobacteriaceae</taxon>
        <taxon>Nitratireductor</taxon>
    </lineage>
</organism>
<evidence type="ECO:0000256" key="4">
    <source>
        <dbReference type="ARBA" id="ARBA00022960"/>
    </source>
</evidence>
<reference evidence="11 12" key="1">
    <citation type="submission" date="2018-07" db="EMBL/GenBank/DDBJ databases">
        <title>Genome sequence of Nitratireductor thuwali#1536.</title>
        <authorList>
            <person name="Michoud G."/>
            <person name="Merlino G."/>
            <person name="Sefrji F.O."/>
            <person name="Daffonchio D."/>
        </authorList>
    </citation>
    <scope>NUCLEOTIDE SEQUENCE [LARGE SCALE GENOMIC DNA]</scope>
    <source>
        <strain evidence="12">Nit1536</strain>
    </source>
</reference>
<dbReference type="Proteomes" id="UP001342418">
    <property type="component" value="Chromosome"/>
</dbReference>
<evidence type="ECO:0000256" key="2">
    <source>
        <dbReference type="ARBA" id="ARBA00005992"/>
    </source>
</evidence>
<keyword evidence="5 7" id="KW-0573">Peptidoglycan synthesis</keyword>
<evidence type="ECO:0000256" key="6">
    <source>
        <dbReference type="ARBA" id="ARBA00023316"/>
    </source>
</evidence>
<sequence length="616" mass="68061">MAKRSVKYVSLTVLAFAAGLAGHVPQASAEQYLFDMLFGNRSNRQPVRQAPVVREPEQPAPRAAAPKVSGPSYYNYRAEDLRKLDVTAIAPKAEEGAQFPPDSRFTRALAAAGDLDILAEKPIVDAVTAYYQENPAFIWSDENGPNERALATLGVLRAASEDGLVEADYAVREPSASGDEDARLADLMRFELMLSARALRYARDATRGRVDPNKLSGYHDFPEKPFDAGRVLNILSQTANAPRYLASLQPANEIYAALRKELAALRASQEREIVVDPDTFVRPGGSHPDFAKLLRIIDRDADDAFRREHGVLLASYAGSETYADELVPVIKAAQKRHDLNPDGIVGRRTVGALAGESKAARIDKVILAMERLRWHPSHMGSRRVMINAASFTASYMEDGKEKLAMRTVVGKTANQTSFFYDEIEYVEFNPYWGVPRSILINEMLPRLRKDPGYLDRAGYEVTDAKGRRIPSSAVNWSRYGANIPYNVRQTPSERNALGELKIMFPNKHAIYMHDTPARNLFSRDTRAFSHGCVRLHEPRAMAAAVLGTTEEDVGAAVARGKNSRRNVPSKIPVYVGYFTAWPDASGSVAYHDDVYDRDARLSTALTKVGDARSAGS</sequence>
<keyword evidence="4 7" id="KW-0133">Cell shape</keyword>
<keyword evidence="9" id="KW-0732">Signal</keyword>
<keyword evidence="6 7" id="KW-0961">Cell wall biogenesis/degradation</keyword>
<evidence type="ECO:0000256" key="5">
    <source>
        <dbReference type="ARBA" id="ARBA00022984"/>
    </source>
</evidence>
<feature type="active site" description="Proton donor/acceptor" evidence="7">
    <location>
        <position position="513"/>
    </location>
</feature>
<evidence type="ECO:0000313" key="11">
    <source>
        <dbReference type="EMBL" id="UUP15591.1"/>
    </source>
</evidence>
<evidence type="ECO:0000313" key="12">
    <source>
        <dbReference type="Proteomes" id="UP001342418"/>
    </source>
</evidence>
<feature type="signal peptide" evidence="9">
    <location>
        <begin position="1"/>
        <end position="29"/>
    </location>
</feature>
<keyword evidence="3" id="KW-0808">Transferase</keyword>
<gene>
    <name evidence="11" type="ORF">NTH_00029</name>
</gene>
<dbReference type="InterPro" id="IPR045380">
    <property type="entry name" value="LD_TPept_scaffold_dom"/>
</dbReference>
<dbReference type="SUPFAM" id="SSF141523">
    <property type="entry name" value="L,D-transpeptidase catalytic domain-like"/>
    <property type="match status" value="1"/>
</dbReference>
<feature type="active site" description="Nucleophile" evidence="7">
    <location>
        <position position="532"/>
    </location>
</feature>
<evidence type="ECO:0000256" key="9">
    <source>
        <dbReference type="SAM" id="SignalP"/>
    </source>
</evidence>
<dbReference type="EMBL" id="CP030941">
    <property type="protein sequence ID" value="UUP15591.1"/>
    <property type="molecule type" value="Genomic_DNA"/>
</dbReference>
<evidence type="ECO:0000256" key="7">
    <source>
        <dbReference type="PROSITE-ProRule" id="PRU01373"/>
    </source>
</evidence>
<evidence type="ECO:0000256" key="3">
    <source>
        <dbReference type="ARBA" id="ARBA00022679"/>
    </source>
</evidence>
<evidence type="ECO:0000256" key="8">
    <source>
        <dbReference type="SAM" id="MobiDB-lite"/>
    </source>
</evidence>
<dbReference type="PANTHER" id="PTHR41533">
    <property type="entry name" value="L,D-TRANSPEPTIDASE HI_1667-RELATED"/>
    <property type="match status" value="1"/>
</dbReference>
<dbReference type="Gene3D" id="2.40.440.10">
    <property type="entry name" value="L,D-transpeptidase catalytic domain-like"/>
    <property type="match status" value="1"/>
</dbReference>
<dbReference type="Pfam" id="PF20142">
    <property type="entry name" value="Scaffold"/>
    <property type="match status" value="1"/>
</dbReference>
<feature type="domain" description="L,D-TPase catalytic" evidence="10">
    <location>
        <begin position="382"/>
        <end position="560"/>
    </location>
</feature>
<protein>
    <recommendedName>
        <fullName evidence="10">L,D-TPase catalytic domain-containing protein</fullName>
    </recommendedName>
</protein>